<keyword evidence="1" id="KW-0812">Transmembrane</keyword>
<dbReference type="AlphaFoldDB" id="Q6IGZ4"/>
<feature type="transmembrane region" description="Helical" evidence="1">
    <location>
        <begin position="68"/>
        <end position="90"/>
    </location>
</feature>
<dbReference type="EMBL" id="BK003622">
    <property type="protein sequence ID" value="DAA02320.1"/>
    <property type="molecule type" value="Genomic_DNA"/>
</dbReference>
<gene>
    <name evidence="2" type="ORF">HDC04154</name>
</gene>
<organism evidence="2">
    <name type="scientific">Drosophila melanogaster</name>
    <name type="common">Fruit fly</name>
    <dbReference type="NCBI Taxonomy" id="7227"/>
    <lineage>
        <taxon>Eukaryota</taxon>
        <taxon>Metazoa</taxon>
        <taxon>Ecdysozoa</taxon>
        <taxon>Arthropoda</taxon>
        <taxon>Hexapoda</taxon>
        <taxon>Insecta</taxon>
        <taxon>Pterygota</taxon>
        <taxon>Neoptera</taxon>
        <taxon>Endopterygota</taxon>
        <taxon>Diptera</taxon>
        <taxon>Brachycera</taxon>
        <taxon>Muscomorpha</taxon>
        <taxon>Ephydroidea</taxon>
        <taxon>Drosophilidae</taxon>
        <taxon>Drosophila</taxon>
        <taxon>Sophophora</taxon>
    </lineage>
</organism>
<accession>Q6IGZ4</accession>
<keyword evidence="1" id="KW-1133">Transmembrane helix</keyword>
<protein>
    <submittedName>
        <fullName evidence="2">HDC04154</fullName>
    </submittedName>
</protein>
<reference evidence="2" key="1">
    <citation type="journal article" date="2003" name="Genome Biol.">
        <title>An integrated gene annotation and transcriptional profiling approach towards the full gene content of the Drosophila genome.</title>
        <authorList>
            <person name="Hild M."/>
            <person name="Beckmann B."/>
            <person name="Haas S.A."/>
            <person name="Koch B."/>
            <person name="Solovyev V."/>
            <person name="Busold C."/>
            <person name="Fellenberg K."/>
            <person name="Boutros M."/>
            <person name="Vingron M."/>
            <person name="Sauer F."/>
            <person name="Hoheisel J.D."/>
            <person name="Paro R."/>
        </authorList>
    </citation>
    <scope>NUCLEOTIDE SEQUENCE</scope>
</reference>
<sequence>MPHWQFPIDKVSAATLHCFSLRRLIIIVGNLNLCRLVAGDKCVSVALNLYLYLNLNVNLELRICASTFLRVALVSLVGTCVLLFACGYVTRRKSPLDGLQLSQRFESDSYFNSDSPIPDAEPQAEPHIETQKQNLTVTPNYFPNVTKEDLRFGGWRLRSDAVDGARWLGNQNPIRLRAVESTIKSQSLAGRLNLKEVKIISCSDYVSGL</sequence>
<name>Q6IGZ4_DROME</name>
<evidence type="ECO:0000256" key="1">
    <source>
        <dbReference type="SAM" id="Phobius"/>
    </source>
</evidence>
<proteinExistence type="predicted"/>
<evidence type="ECO:0000313" key="2">
    <source>
        <dbReference type="EMBL" id="DAA02320.1"/>
    </source>
</evidence>
<keyword evidence="1" id="KW-0472">Membrane</keyword>